<keyword evidence="3" id="KW-0472">Membrane</keyword>
<feature type="region of interest" description="Disordered" evidence="2">
    <location>
        <begin position="180"/>
        <end position="213"/>
    </location>
</feature>
<name>A0A388JQT5_CHABU</name>
<keyword evidence="5" id="KW-1185">Reference proteome</keyword>
<feature type="transmembrane region" description="Helical" evidence="3">
    <location>
        <begin position="22"/>
        <end position="43"/>
    </location>
</feature>
<protein>
    <submittedName>
        <fullName evidence="4">Uncharacterized protein</fullName>
    </submittedName>
</protein>
<evidence type="ECO:0000256" key="2">
    <source>
        <dbReference type="SAM" id="MobiDB-lite"/>
    </source>
</evidence>
<dbReference type="Gramene" id="GBG60155">
    <property type="protein sequence ID" value="GBG60155"/>
    <property type="gene ID" value="CBR_g3398"/>
</dbReference>
<gene>
    <name evidence="4" type="ORF">CBR_g3398</name>
</gene>
<organism evidence="4 5">
    <name type="scientific">Chara braunii</name>
    <name type="common">Braun's stonewort</name>
    <dbReference type="NCBI Taxonomy" id="69332"/>
    <lineage>
        <taxon>Eukaryota</taxon>
        <taxon>Viridiplantae</taxon>
        <taxon>Streptophyta</taxon>
        <taxon>Charophyceae</taxon>
        <taxon>Charales</taxon>
        <taxon>Characeae</taxon>
        <taxon>Chara</taxon>
    </lineage>
</organism>
<evidence type="ECO:0000313" key="5">
    <source>
        <dbReference type="Proteomes" id="UP000265515"/>
    </source>
</evidence>
<proteinExistence type="predicted"/>
<keyword evidence="3" id="KW-1133">Transmembrane helix</keyword>
<reference evidence="4 5" key="1">
    <citation type="journal article" date="2018" name="Cell">
        <title>The Chara Genome: Secondary Complexity and Implications for Plant Terrestrialization.</title>
        <authorList>
            <person name="Nishiyama T."/>
            <person name="Sakayama H."/>
            <person name="Vries J.D."/>
            <person name="Buschmann H."/>
            <person name="Saint-Marcoux D."/>
            <person name="Ullrich K.K."/>
            <person name="Haas F.B."/>
            <person name="Vanderstraeten L."/>
            <person name="Becker D."/>
            <person name="Lang D."/>
            <person name="Vosolsobe S."/>
            <person name="Rombauts S."/>
            <person name="Wilhelmsson P.K.I."/>
            <person name="Janitza P."/>
            <person name="Kern R."/>
            <person name="Heyl A."/>
            <person name="Rumpler F."/>
            <person name="Villalobos L.I.A.C."/>
            <person name="Clay J.M."/>
            <person name="Skokan R."/>
            <person name="Toyoda A."/>
            <person name="Suzuki Y."/>
            <person name="Kagoshima H."/>
            <person name="Schijlen E."/>
            <person name="Tajeshwar N."/>
            <person name="Catarino B."/>
            <person name="Hetherington A.J."/>
            <person name="Saltykova A."/>
            <person name="Bonnot C."/>
            <person name="Breuninger H."/>
            <person name="Symeonidi A."/>
            <person name="Radhakrishnan G.V."/>
            <person name="Van Nieuwerburgh F."/>
            <person name="Deforce D."/>
            <person name="Chang C."/>
            <person name="Karol K.G."/>
            <person name="Hedrich R."/>
            <person name="Ulvskov P."/>
            <person name="Glockner G."/>
            <person name="Delwiche C.F."/>
            <person name="Petrasek J."/>
            <person name="Van de Peer Y."/>
            <person name="Friml J."/>
            <person name="Beilby M."/>
            <person name="Dolan L."/>
            <person name="Kohara Y."/>
            <person name="Sugano S."/>
            <person name="Fujiyama A."/>
            <person name="Delaux P.-M."/>
            <person name="Quint M."/>
            <person name="TheiBen G."/>
            <person name="Hagemann M."/>
            <person name="Harholt J."/>
            <person name="Dunand C."/>
            <person name="Zachgo S."/>
            <person name="Langdale J."/>
            <person name="Maumus F."/>
            <person name="Straeten D.V.D."/>
            <person name="Gould S.B."/>
            <person name="Rensing S.A."/>
        </authorList>
    </citation>
    <scope>NUCLEOTIDE SEQUENCE [LARGE SCALE GENOMIC DNA]</scope>
    <source>
        <strain evidence="4 5">S276</strain>
    </source>
</reference>
<evidence type="ECO:0000256" key="3">
    <source>
        <dbReference type="SAM" id="Phobius"/>
    </source>
</evidence>
<dbReference type="AlphaFoldDB" id="A0A388JQT5"/>
<feature type="compositionally biased region" description="Gly residues" evidence="2">
    <location>
        <begin position="195"/>
        <end position="208"/>
    </location>
</feature>
<comment type="caution">
    <text evidence="4">The sequence shown here is derived from an EMBL/GenBank/DDBJ whole genome shotgun (WGS) entry which is preliminary data.</text>
</comment>
<accession>A0A388JQT5</accession>
<evidence type="ECO:0000256" key="1">
    <source>
        <dbReference type="SAM" id="Coils"/>
    </source>
</evidence>
<evidence type="ECO:0000313" key="4">
    <source>
        <dbReference type="EMBL" id="GBG60155.1"/>
    </source>
</evidence>
<dbReference type="EMBL" id="BFEA01000009">
    <property type="protein sequence ID" value="GBG60155.1"/>
    <property type="molecule type" value="Genomic_DNA"/>
</dbReference>
<keyword evidence="1" id="KW-0175">Coiled coil</keyword>
<dbReference type="Proteomes" id="UP000265515">
    <property type="component" value="Unassembled WGS sequence"/>
</dbReference>
<keyword evidence="3" id="KW-0812">Transmembrane</keyword>
<feature type="coiled-coil region" evidence="1">
    <location>
        <begin position="309"/>
        <end position="337"/>
    </location>
</feature>
<sequence>MVAKTIATAVSIESTQADQFEFRAGVVTGICVTTLSVLIRMYGRGRFGKANSRKGRWSNCGRYWMESGGFTSNQQPPHVAQYLGGNAASNPLPPGVPPGVSSQQQYATYTTVHIPPATFRPASFQPANMPPPYQVPQQVAWSAQQWLPVNTWQNGQWTAQAHPSGPAPAQVTATVPTPAPVFTGHPQGSTTHNGHGAGPSAAGGGGKGPAANNFPGPGNRAYFTKEYMEILEGIKMEKVLDQAKKKICVQKRSGVRIAELPDEESRSETRLSAKSDDMKAWVTSTLGNSLKLINAKLEEVDQKAKITTYERAELEQLRLEKQKAEKLRRRVGSLAARKGSEMHPAYRLRTRRLPGGSSPGLVPARRRGLNGSTFQMMKGSLALSKIWNRRWRVPASWQISSKCSLHFSKD</sequence>